<dbReference type="InterPro" id="IPR036010">
    <property type="entry name" value="2Fe-2S_ferredoxin-like_sf"/>
</dbReference>
<evidence type="ECO:0000256" key="11">
    <source>
        <dbReference type="ARBA" id="ARBA00023014"/>
    </source>
</evidence>
<dbReference type="FunFam" id="3.30.70.20:FF:000035">
    <property type="entry name" value="Iron hydrogenase 1"/>
    <property type="match status" value="1"/>
</dbReference>
<dbReference type="GO" id="GO:0051539">
    <property type="term" value="F:4 iron, 4 sulfur cluster binding"/>
    <property type="evidence" value="ECO:0007669"/>
    <property type="project" value="UniProtKB-KW"/>
</dbReference>
<dbReference type="PROSITE" id="PS51379">
    <property type="entry name" value="4FE4S_FER_2"/>
    <property type="match status" value="2"/>
</dbReference>
<dbReference type="PANTHER" id="PTHR43105">
    <property type="entry name" value="RESPIRATORY NITRATE REDUCTASE"/>
    <property type="match status" value="1"/>
</dbReference>
<dbReference type="Pfam" id="PF13510">
    <property type="entry name" value="Fer2_4"/>
    <property type="match status" value="1"/>
</dbReference>
<dbReference type="InterPro" id="IPR050123">
    <property type="entry name" value="Prok_molybdopt-oxidoreductase"/>
</dbReference>
<accession>A0A9W6D3T7</accession>
<comment type="similarity">
    <text evidence="3">Belongs to the complex I 75 kDa subunit family.</text>
</comment>
<evidence type="ECO:0000256" key="12">
    <source>
        <dbReference type="ARBA" id="ARBA00023027"/>
    </source>
</evidence>
<dbReference type="Gene3D" id="2.20.25.90">
    <property type="entry name" value="ADC-like domains"/>
    <property type="match status" value="1"/>
</dbReference>
<dbReference type="PROSITE" id="PS51085">
    <property type="entry name" value="2FE2S_FER_2"/>
    <property type="match status" value="1"/>
</dbReference>
<keyword evidence="12" id="KW-0520">NAD</keyword>
<dbReference type="CDD" id="cd00207">
    <property type="entry name" value="fer2"/>
    <property type="match status" value="1"/>
</dbReference>
<dbReference type="PANTHER" id="PTHR43105:SF10">
    <property type="entry name" value="NADH-QUINONE OXIDOREDUCTASE SUBUNIT G"/>
    <property type="match status" value="1"/>
</dbReference>
<keyword evidence="8" id="KW-0677">Repeat</keyword>
<gene>
    <name evidence="20" type="ORF">DAMNIGENAA_11050</name>
</gene>
<dbReference type="AlphaFoldDB" id="A0A9W6D3T7"/>
<keyword evidence="13" id="KW-0830">Ubiquinone</keyword>
<evidence type="ECO:0000313" key="20">
    <source>
        <dbReference type="EMBL" id="GLI33672.1"/>
    </source>
</evidence>
<dbReference type="PROSITE" id="PS51669">
    <property type="entry name" value="4FE4S_MOW_BIS_MGD"/>
    <property type="match status" value="1"/>
</dbReference>
<evidence type="ECO:0000259" key="19">
    <source>
        <dbReference type="PROSITE" id="PS51839"/>
    </source>
</evidence>
<dbReference type="Gene3D" id="3.40.50.740">
    <property type="match status" value="1"/>
</dbReference>
<dbReference type="GO" id="GO:0003954">
    <property type="term" value="F:NADH dehydrogenase activity"/>
    <property type="evidence" value="ECO:0007669"/>
    <property type="project" value="TreeGrafter"/>
</dbReference>
<evidence type="ECO:0000259" key="17">
    <source>
        <dbReference type="PROSITE" id="PS51379"/>
    </source>
</evidence>
<dbReference type="Gene3D" id="3.30.70.20">
    <property type="match status" value="1"/>
</dbReference>
<dbReference type="InterPro" id="IPR017900">
    <property type="entry name" value="4Fe4S_Fe_S_CS"/>
</dbReference>
<dbReference type="Gene3D" id="3.40.228.10">
    <property type="entry name" value="Dimethylsulfoxide Reductase, domain 2"/>
    <property type="match status" value="1"/>
</dbReference>
<comment type="cofactor">
    <cofactor evidence="15">
        <name>[2Fe-2S] cluster</name>
        <dbReference type="ChEBI" id="CHEBI:190135"/>
    </cofactor>
</comment>
<keyword evidence="6" id="KW-0874">Quinone</keyword>
<dbReference type="InterPro" id="IPR009010">
    <property type="entry name" value="Asp_de-COase-like_dom_sf"/>
</dbReference>
<dbReference type="GO" id="GO:0042773">
    <property type="term" value="P:ATP synthesis coupled electron transport"/>
    <property type="evidence" value="ECO:0007669"/>
    <property type="project" value="InterPro"/>
</dbReference>
<feature type="domain" description="4Fe-4S Mo/W bis-MGD-type" evidence="18">
    <location>
        <begin position="257"/>
        <end position="314"/>
    </location>
</feature>
<dbReference type="SUPFAM" id="SSF50692">
    <property type="entry name" value="ADC-like"/>
    <property type="match status" value="1"/>
</dbReference>
<evidence type="ECO:0000256" key="7">
    <source>
        <dbReference type="ARBA" id="ARBA00022723"/>
    </source>
</evidence>
<feature type="domain" description="2Fe-2S ferredoxin-type" evidence="16">
    <location>
        <begin position="17"/>
        <end position="95"/>
    </location>
</feature>
<dbReference type="SMART" id="SM00929">
    <property type="entry name" value="NADH-G_4Fe-4S_3"/>
    <property type="match status" value="1"/>
</dbReference>
<evidence type="ECO:0000259" key="16">
    <source>
        <dbReference type="PROSITE" id="PS51085"/>
    </source>
</evidence>
<reference evidence="20" key="1">
    <citation type="submission" date="2022-12" db="EMBL/GenBank/DDBJ databases">
        <title>Reference genome sequencing for broad-spectrum identification of bacterial and archaeal isolates by mass spectrometry.</title>
        <authorList>
            <person name="Sekiguchi Y."/>
            <person name="Tourlousse D.M."/>
        </authorList>
    </citation>
    <scope>NUCLEOTIDE SEQUENCE</scope>
    <source>
        <strain evidence="20">ASRB1</strain>
    </source>
</reference>
<evidence type="ECO:0000256" key="5">
    <source>
        <dbReference type="ARBA" id="ARBA00022714"/>
    </source>
</evidence>
<dbReference type="PIRSF" id="PIRSF036643">
    <property type="entry name" value="FDH_alpha"/>
    <property type="match status" value="1"/>
</dbReference>
<dbReference type="InterPro" id="IPR019574">
    <property type="entry name" value="NADH_UbQ_OxRdtase_Gsu_4Fe4S-bd"/>
</dbReference>
<comment type="subcellular location">
    <subcellularLocation>
        <location evidence="2">Membrane</location>
    </subcellularLocation>
</comment>
<dbReference type="InterPro" id="IPR017896">
    <property type="entry name" value="4Fe4S_Fe-S-bd"/>
</dbReference>
<keyword evidence="14" id="KW-0472">Membrane</keyword>
<dbReference type="Pfam" id="PF04879">
    <property type="entry name" value="Molybdop_Fe4S4"/>
    <property type="match status" value="1"/>
</dbReference>
<organism evidence="20 21">
    <name type="scientific">Desulforhabdus amnigena</name>
    <dbReference type="NCBI Taxonomy" id="40218"/>
    <lineage>
        <taxon>Bacteria</taxon>
        <taxon>Pseudomonadati</taxon>
        <taxon>Thermodesulfobacteriota</taxon>
        <taxon>Syntrophobacteria</taxon>
        <taxon>Syntrophobacterales</taxon>
        <taxon>Syntrophobacteraceae</taxon>
        <taxon>Desulforhabdus</taxon>
    </lineage>
</organism>
<evidence type="ECO:0000256" key="6">
    <source>
        <dbReference type="ARBA" id="ARBA00022719"/>
    </source>
</evidence>
<dbReference type="GO" id="GO:0048038">
    <property type="term" value="F:quinone binding"/>
    <property type="evidence" value="ECO:0007669"/>
    <property type="project" value="UniProtKB-KW"/>
</dbReference>
<dbReference type="InterPro" id="IPR006963">
    <property type="entry name" value="Mopterin_OxRdtase_4Fe-4S_dom"/>
</dbReference>
<name>A0A9W6D3T7_9BACT</name>
<dbReference type="InterPro" id="IPR006656">
    <property type="entry name" value="Mopterin_OxRdtase"/>
</dbReference>
<keyword evidence="5" id="KW-0001">2Fe-2S</keyword>
<keyword evidence="11" id="KW-0411">Iron-sulfur</keyword>
<dbReference type="EMBL" id="BSDR01000001">
    <property type="protein sequence ID" value="GLI33672.1"/>
    <property type="molecule type" value="Genomic_DNA"/>
</dbReference>
<keyword evidence="10" id="KW-0408">Iron</keyword>
<comment type="cofactor">
    <cofactor evidence="1">
        <name>[4Fe-4S] cluster</name>
        <dbReference type="ChEBI" id="CHEBI:49883"/>
    </cofactor>
</comment>
<keyword evidence="9" id="KW-1278">Translocase</keyword>
<dbReference type="SUPFAM" id="SSF53706">
    <property type="entry name" value="Formate dehydrogenase/DMSO reductase, domains 1-3"/>
    <property type="match status" value="1"/>
</dbReference>
<dbReference type="Proteomes" id="UP001144372">
    <property type="component" value="Unassembled WGS sequence"/>
</dbReference>
<feature type="domain" description="4Fe-4S His(Cys)3-ligated-type" evidence="19">
    <location>
        <begin position="95"/>
        <end position="134"/>
    </location>
</feature>
<dbReference type="SUPFAM" id="SSF54862">
    <property type="entry name" value="4Fe-4S ferredoxins"/>
    <property type="match status" value="1"/>
</dbReference>
<dbReference type="PROSITE" id="PS00641">
    <property type="entry name" value="COMPLEX1_75K_1"/>
    <property type="match status" value="1"/>
</dbReference>
<dbReference type="PROSITE" id="PS51839">
    <property type="entry name" value="4FE4S_HC3"/>
    <property type="match status" value="1"/>
</dbReference>
<dbReference type="GO" id="GO:0051537">
    <property type="term" value="F:2 iron, 2 sulfur cluster binding"/>
    <property type="evidence" value="ECO:0007669"/>
    <property type="project" value="UniProtKB-KW"/>
</dbReference>
<evidence type="ECO:0000256" key="8">
    <source>
        <dbReference type="ARBA" id="ARBA00022737"/>
    </source>
</evidence>
<evidence type="ECO:0000256" key="3">
    <source>
        <dbReference type="ARBA" id="ARBA00005404"/>
    </source>
</evidence>
<feature type="domain" description="4Fe-4S ferredoxin-type" evidence="17">
    <location>
        <begin position="198"/>
        <end position="226"/>
    </location>
</feature>
<evidence type="ECO:0000313" key="21">
    <source>
        <dbReference type="Proteomes" id="UP001144372"/>
    </source>
</evidence>
<evidence type="ECO:0000256" key="1">
    <source>
        <dbReference type="ARBA" id="ARBA00001966"/>
    </source>
</evidence>
<keyword evidence="21" id="KW-1185">Reference proteome</keyword>
<dbReference type="SUPFAM" id="SSF54292">
    <property type="entry name" value="2Fe-2S ferredoxin-like"/>
    <property type="match status" value="1"/>
</dbReference>
<dbReference type="InterPro" id="IPR000283">
    <property type="entry name" value="NADH_UbQ_OxRdtase_75kDa_su_CS"/>
</dbReference>
<proteinExistence type="inferred from homology"/>
<sequence length="901" mass="98376">MKAPNGIQPEKLEVMMSTIKLWINAHEVEAKPGQTIMEAADAAGIHIPRLCYHPSLKASGSCRLCAVEIDGYRGLPAACSTPVAEGMRIETSTPKVQDFRREMLSLILQDHPRECLGCPRNGTCELQQLVSSLGIDFPYPPPTGKRPPLKAGGAYFERDTSLCVRCGRCVRICHEVRGAGAIVFREKAGRQEVATPFDRPLEDVGCQFCGACVDVCPVGALRENLKTYQGEPQEQIFQTCENLTNIVLDLYRKEMPRTWKTSICPVCSAGCRMRFELTETGHIVQVRPDSNGPSNLGQACIQGRFLLKGYLQQPGRLKKPLLRENGSLRETTWDAALESMAGKFKEYGPGETAVLTDGRATNEELYLLQKFAREVLKTGFIGCLAPQNHGKAHEVLRRNFGMAAATNSLGEMNQAGCLLAIGFNPPADHPVAGTHMRRAVLNGTKLIVANPCDGAIAHYADLPMHYYPGTELSLLSGLLYLVIKENPDLPALKEMDPSELENLKQSLDAYHPEAVSRMTGIPQEKLLEASCLLGTGKPLGILYGKGLLESCNVPETVQALVSLSRITGSVGNAGGGIAPLYGNGNLQGAWDMGVVSHLLPGQAAQKDSAFVSPEEILQAVDSGKIKALYVALEDYDGSWMDFLTPYVKKAEFVVIQNVVSCHQKRQEEEASAHVVLPMAAVLEKGGTLTNGERRVQRVEAILSPPGEARSLQWVLSEIAGRMEVSGFEYSNAEDVFNEIREKVPYYSGMRGERKAVQWPCPHPDHPGTSTLFAEAAPSWVSWAPPPPQLPEETPDKDYPFSLVSSEQLNAYFLGPLLAKESTALLSTKGVVQMNPADAFTRGLLPDDTVRVITHTGEWEGNLAMNPLLPGKMIALPQEMILNQLKDPNIAGKFFAAKVEKR</sequence>
<dbReference type="Gene3D" id="3.10.20.740">
    <property type="match status" value="1"/>
</dbReference>
<comment type="caution">
    <text evidence="20">The sequence shown here is derived from an EMBL/GenBank/DDBJ whole genome shotgun (WGS) entry which is preliminary data.</text>
</comment>
<dbReference type="RefSeq" id="WP_281792805.1">
    <property type="nucleotide sequence ID" value="NZ_BSDR01000001.1"/>
</dbReference>
<evidence type="ECO:0000256" key="4">
    <source>
        <dbReference type="ARBA" id="ARBA00022485"/>
    </source>
</evidence>
<evidence type="ECO:0000259" key="18">
    <source>
        <dbReference type="PROSITE" id="PS51669"/>
    </source>
</evidence>
<protein>
    <submittedName>
        <fullName evidence="20">Formate dehydrogenase subunit alpha</fullName>
    </submittedName>
</protein>
<evidence type="ECO:0000256" key="10">
    <source>
        <dbReference type="ARBA" id="ARBA00023004"/>
    </source>
</evidence>
<evidence type="ECO:0000256" key="2">
    <source>
        <dbReference type="ARBA" id="ARBA00004370"/>
    </source>
</evidence>
<dbReference type="Pfam" id="PF00384">
    <property type="entry name" value="Molybdopterin"/>
    <property type="match status" value="1"/>
</dbReference>
<dbReference type="PROSITE" id="PS00198">
    <property type="entry name" value="4FE4S_FER_1"/>
    <property type="match status" value="1"/>
</dbReference>
<dbReference type="SMART" id="SM00926">
    <property type="entry name" value="Molybdop_Fe4S4"/>
    <property type="match status" value="1"/>
</dbReference>
<dbReference type="Gene3D" id="2.40.40.20">
    <property type="match status" value="1"/>
</dbReference>
<dbReference type="InterPro" id="IPR001041">
    <property type="entry name" value="2Fe-2S_ferredoxin-type"/>
</dbReference>
<dbReference type="GO" id="GO:0016020">
    <property type="term" value="C:membrane"/>
    <property type="evidence" value="ECO:0007669"/>
    <property type="project" value="UniProtKB-SubCell"/>
</dbReference>
<dbReference type="GO" id="GO:0008137">
    <property type="term" value="F:NADH dehydrogenase (ubiquinone) activity"/>
    <property type="evidence" value="ECO:0007669"/>
    <property type="project" value="InterPro"/>
</dbReference>
<keyword evidence="7" id="KW-0479">Metal-binding</keyword>
<dbReference type="Pfam" id="PF12838">
    <property type="entry name" value="Fer4_7"/>
    <property type="match status" value="1"/>
</dbReference>
<evidence type="ECO:0000256" key="13">
    <source>
        <dbReference type="ARBA" id="ARBA00023075"/>
    </source>
</evidence>
<dbReference type="FunFam" id="3.10.20.740:FF:000004">
    <property type="entry name" value="NADH-quinone oxidoreductase"/>
    <property type="match status" value="1"/>
</dbReference>
<keyword evidence="4" id="KW-0004">4Fe-4S</keyword>
<dbReference type="GO" id="GO:0046872">
    <property type="term" value="F:metal ion binding"/>
    <property type="evidence" value="ECO:0007669"/>
    <property type="project" value="UniProtKB-KW"/>
</dbReference>
<evidence type="ECO:0000256" key="15">
    <source>
        <dbReference type="ARBA" id="ARBA00034078"/>
    </source>
</evidence>
<dbReference type="Pfam" id="PF10588">
    <property type="entry name" value="NADH-G_4Fe-4S_3"/>
    <property type="match status" value="1"/>
</dbReference>
<evidence type="ECO:0000256" key="14">
    <source>
        <dbReference type="ARBA" id="ARBA00023136"/>
    </source>
</evidence>
<evidence type="ECO:0000256" key="9">
    <source>
        <dbReference type="ARBA" id="ARBA00022967"/>
    </source>
</evidence>
<feature type="domain" description="4Fe-4S ferredoxin-type" evidence="17">
    <location>
        <begin position="154"/>
        <end position="187"/>
    </location>
</feature>